<protein>
    <submittedName>
        <fullName evidence="3">Uncharacterized protein</fullName>
    </submittedName>
</protein>
<dbReference type="EMBL" id="DXDX01000007">
    <property type="protein sequence ID" value="HIY20346.1"/>
    <property type="molecule type" value="Genomic_DNA"/>
</dbReference>
<sequence length="285" mass="30339">MRHKIFLPLSAGALGVVGLFLRRWELATAFEPDTGLSIPGMSATIALWVLSAAVVLLFLVLSFALRGDSEEGLQGNTPALTLTVLGAFLWLGSAALECLTFGSRFREAASLYAQGQGGNPMLAMLLPAILAVLCLGSGVSLLSVGKACFRGSGVSRFSGTVLVPAYTCCVWLIAAYQVRASDPVVQDYLYELLAIICALLAFYYLAGSAFERRRPGKTRFFALCGVYFALVTLADGHTAAELLRYGGCVCALLPAALGHPLGPRMPQAQEDVSTEEGRMEEPPHE</sequence>
<proteinExistence type="predicted"/>
<evidence type="ECO:0000313" key="4">
    <source>
        <dbReference type="Proteomes" id="UP000823868"/>
    </source>
</evidence>
<organism evidence="3 4">
    <name type="scientific">Candidatus Flavonifractor merdigallinarum</name>
    <dbReference type="NCBI Taxonomy" id="2838589"/>
    <lineage>
        <taxon>Bacteria</taxon>
        <taxon>Bacillati</taxon>
        <taxon>Bacillota</taxon>
        <taxon>Clostridia</taxon>
        <taxon>Eubacteriales</taxon>
        <taxon>Oscillospiraceae</taxon>
        <taxon>Flavonifractor</taxon>
    </lineage>
</organism>
<evidence type="ECO:0000256" key="2">
    <source>
        <dbReference type="SAM" id="Phobius"/>
    </source>
</evidence>
<keyword evidence="2" id="KW-0812">Transmembrane</keyword>
<dbReference type="Proteomes" id="UP000823868">
    <property type="component" value="Unassembled WGS sequence"/>
</dbReference>
<feature type="transmembrane region" description="Helical" evidence="2">
    <location>
        <begin position="122"/>
        <end position="145"/>
    </location>
</feature>
<feature type="transmembrane region" description="Helical" evidence="2">
    <location>
        <begin position="157"/>
        <end position="176"/>
    </location>
</feature>
<evidence type="ECO:0000313" key="3">
    <source>
        <dbReference type="EMBL" id="HIY20346.1"/>
    </source>
</evidence>
<accession>A0A9D1Y6H3</accession>
<feature type="transmembrane region" description="Helical" evidence="2">
    <location>
        <begin position="45"/>
        <end position="65"/>
    </location>
</feature>
<reference evidence="3" key="2">
    <citation type="submission" date="2021-04" db="EMBL/GenBank/DDBJ databases">
        <authorList>
            <person name="Gilroy R."/>
        </authorList>
    </citation>
    <scope>NUCLEOTIDE SEQUENCE</scope>
    <source>
        <strain evidence="3">ChiBcec16_6824</strain>
    </source>
</reference>
<feature type="compositionally biased region" description="Basic and acidic residues" evidence="1">
    <location>
        <begin position="275"/>
        <end position="285"/>
    </location>
</feature>
<name>A0A9D1Y6H3_9FIRM</name>
<gene>
    <name evidence="3" type="ORF">H9841_00400</name>
</gene>
<comment type="caution">
    <text evidence="3">The sequence shown here is derived from an EMBL/GenBank/DDBJ whole genome shotgun (WGS) entry which is preliminary data.</text>
</comment>
<keyword evidence="2" id="KW-0472">Membrane</keyword>
<feature type="transmembrane region" description="Helical" evidence="2">
    <location>
        <begin position="188"/>
        <end position="206"/>
    </location>
</feature>
<keyword evidence="2" id="KW-1133">Transmembrane helix</keyword>
<dbReference type="AlphaFoldDB" id="A0A9D1Y6H3"/>
<feature type="transmembrane region" description="Helical" evidence="2">
    <location>
        <begin position="77"/>
        <end position="102"/>
    </location>
</feature>
<reference evidence="3" key="1">
    <citation type="journal article" date="2021" name="PeerJ">
        <title>Extensive microbial diversity within the chicken gut microbiome revealed by metagenomics and culture.</title>
        <authorList>
            <person name="Gilroy R."/>
            <person name="Ravi A."/>
            <person name="Getino M."/>
            <person name="Pursley I."/>
            <person name="Horton D.L."/>
            <person name="Alikhan N.F."/>
            <person name="Baker D."/>
            <person name="Gharbi K."/>
            <person name="Hall N."/>
            <person name="Watson M."/>
            <person name="Adriaenssens E.M."/>
            <person name="Foster-Nyarko E."/>
            <person name="Jarju S."/>
            <person name="Secka A."/>
            <person name="Antonio M."/>
            <person name="Oren A."/>
            <person name="Chaudhuri R.R."/>
            <person name="La Ragione R."/>
            <person name="Hildebrand F."/>
            <person name="Pallen M.J."/>
        </authorList>
    </citation>
    <scope>NUCLEOTIDE SEQUENCE</scope>
    <source>
        <strain evidence="3">ChiBcec16_6824</strain>
    </source>
</reference>
<feature type="region of interest" description="Disordered" evidence="1">
    <location>
        <begin position="262"/>
        <end position="285"/>
    </location>
</feature>
<evidence type="ECO:0000256" key="1">
    <source>
        <dbReference type="SAM" id="MobiDB-lite"/>
    </source>
</evidence>